<reference evidence="1" key="1">
    <citation type="submission" date="2020-08" db="EMBL/GenBank/DDBJ databases">
        <title>Spodoptera exigua strain:BAW_Kor-Di-RS1 Genome sequencing and assembly.</title>
        <authorList>
            <person name="Kim J."/>
            <person name="Nam H.Y."/>
            <person name="Kwon M."/>
            <person name="Choi J.H."/>
            <person name="Cho S.R."/>
            <person name="Kim G.-H."/>
        </authorList>
    </citation>
    <scope>NUCLEOTIDE SEQUENCE</scope>
    <source>
        <strain evidence="1">BAW_Kor-Di-RS1</strain>
        <tissue evidence="1">Whole-body</tissue>
    </source>
</reference>
<gene>
    <name evidence="1" type="ORF">HW555_006085</name>
</gene>
<dbReference type="EMBL" id="JACKWZ010000086">
    <property type="protein sequence ID" value="KAF9416655.1"/>
    <property type="molecule type" value="Genomic_DNA"/>
</dbReference>
<dbReference type="Proteomes" id="UP000648187">
    <property type="component" value="Unassembled WGS sequence"/>
</dbReference>
<dbReference type="AlphaFoldDB" id="A0A835L6U9"/>
<evidence type="ECO:0000313" key="1">
    <source>
        <dbReference type="EMBL" id="KAF9416655.1"/>
    </source>
</evidence>
<accession>A0A835L6U9</accession>
<proteinExistence type="predicted"/>
<organism evidence="1 2">
    <name type="scientific">Spodoptera exigua</name>
    <name type="common">Beet armyworm</name>
    <name type="synonym">Noctua fulgens</name>
    <dbReference type="NCBI Taxonomy" id="7107"/>
    <lineage>
        <taxon>Eukaryota</taxon>
        <taxon>Metazoa</taxon>
        <taxon>Ecdysozoa</taxon>
        <taxon>Arthropoda</taxon>
        <taxon>Hexapoda</taxon>
        <taxon>Insecta</taxon>
        <taxon>Pterygota</taxon>
        <taxon>Neoptera</taxon>
        <taxon>Endopterygota</taxon>
        <taxon>Lepidoptera</taxon>
        <taxon>Glossata</taxon>
        <taxon>Ditrysia</taxon>
        <taxon>Noctuoidea</taxon>
        <taxon>Noctuidae</taxon>
        <taxon>Amphipyrinae</taxon>
        <taxon>Spodoptera</taxon>
    </lineage>
</organism>
<comment type="caution">
    <text evidence="1">The sequence shown here is derived from an EMBL/GenBank/DDBJ whole genome shotgun (WGS) entry which is preliminary data.</text>
</comment>
<sequence>MYQNHSKLEKADSGEITKAFKENKTNVEEKSFRQATEGQDICEKKEMTVLPNVETTLAPPTADYACTILVYR</sequence>
<keyword evidence="2" id="KW-1185">Reference proteome</keyword>
<protein>
    <submittedName>
        <fullName evidence="1">Uncharacterized protein</fullName>
    </submittedName>
</protein>
<evidence type="ECO:0000313" key="2">
    <source>
        <dbReference type="Proteomes" id="UP000648187"/>
    </source>
</evidence>
<name>A0A835L6U9_SPOEX</name>